<feature type="signal peptide" evidence="10">
    <location>
        <begin position="1"/>
        <end position="26"/>
    </location>
</feature>
<evidence type="ECO:0000256" key="10">
    <source>
        <dbReference type="SAM" id="SignalP"/>
    </source>
</evidence>
<gene>
    <name evidence="13" type="ORF">CHU95_09885</name>
</gene>
<feature type="chain" id="PRO_5013373230" description="TonB-dependent receptor" evidence="10">
    <location>
        <begin position="27"/>
        <end position="871"/>
    </location>
</feature>
<dbReference type="InterPro" id="IPR036942">
    <property type="entry name" value="Beta-barrel_TonB_sf"/>
</dbReference>
<protein>
    <recommendedName>
        <fullName evidence="15">TonB-dependent receptor</fullName>
    </recommendedName>
</protein>
<dbReference type="SUPFAM" id="SSF56935">
    <property type="entry name" value="Porins"/>
    <property type="match status" value="1"/>
</dbReference>
<evidence type="ECO:0000256" key="9">
    <source>
        <dbReference type="RuleBase" id="RU003357"/>
    </source>
</evidence>
<evidence type="ECO:0000313" key="13">
    <source>
        <dbReference type="EMBL" id="OYQ34884.1"/>
    </source>
</evidence>
<dbReference type="Proteomes" id="UP000216998">
    <property type="component" value="Unassembled WGS sequence"/>
</dbReference>
<evidence type="ECO:0000259" key="11">
    <source>
        <dbReference type="Pfam" id="PF00593"/>
    </source>
</evidence>
<evidence type="ECO:0000256" key="1">
    <source>
        <dbReference type="ARBA" id="ARBA00004571"/>
    </source>
</evidence>
<keyword evidence="4 8" id="KW-0812">Transmembrane</keyword>
<dbReference type="Gene3D" id="2.170.130.10">
    <property type="entry name" value="TonB-dependent receptor, plug domain"/>
    <property type="match status" value="1"/>
</dbReference>
<dbReference type="InterPro" id="IPR000531">
    <property type="entry name" value="Beta-barrel_TonB"/>
</dbReference>
<organism evidence="13 14">
    <name type="scientific">Niveispirillum lacus</name>
    <dbReference type="NCBI Taxonomy" id="1981099"/>
    <lineage>
        <taxon>Bacteria</taxon>
        <taxon>Pseudomonadati</taxon>
        <taxon>Pseudomonadota</taxon>
        <taxon>Alphaproteobacteria</taxon>
        <taxon>Rhodospirillales</taxon>
        <taxon>Azospirillaceae</taxon>
        <taxon>Niveispirillum</taxon>
    </lineage>
</organism>
<name>A0A255Z1T2_9PROT</name>
<comment type="similarity">
    <text evidence="8 9">Belongs to the TonB-dependent receptor family.</text>
</comment>
<comment type="subcellular location">
    <subcellularLocation>
        <location evidence="1 8">Cell outer membrane</location>
        <topology evidence="1 8">Multi-pass membrane protein</topology>
    </subcellularLocation>
</comment>
<keyword evidence="10" id="KW-0732">Signal</keyword>
<proteinExistence type="inferred from homology"/>
<dbReference type="Gene3D" id="2.40.170.20">
    <property type="entry name" value="TonB-dependent receptor, beta-barrel domain"/>
    <property type="match status" value="1"/>
</dbReference>
<evidence type="ECO:0008006" key="15">
    <source>
        <dbReference type="Google" id="ProtNLM"/>
    </source>
</evidence>
<reference evidence="13 14" key="1">
    <citation type="submission" date="2017-07" db="EMBL/GenBank/DDBJ databases">
        <title>Niveispirillum cyanobacteriorum sp. nov., isolated from cyanobacterial aggregates in a eutrophic lake.</title>
        <authorList>
            <person name="Cai H."/>
        </authorList>
    </citation>
    <scope>NUCLEOTIDE SEQUENCE [LARGE SCALE GENOMIC DNA]</scope>
    <source>
        <strain evidence="14">TH1-14</strain>
    </source>
</reference>
<evidence type="ECO:0000256" key="5">
    <source>
        <dbReference type="ARBA" id="ARBA00023077"/>
    </source>
</evidence>
<keyword evidence="5 9" id="KW-0798">TonB box</keyword>
<dbReference type="OrthoDB" id="5476657at2"/>
<keyword evidence="3 8" id="KW-1134">Transmembrane beta strand</keyword>
<evidence type="ECO:0000259" key="12">
    <source>
        <dbReference type="Pfam" id="PF07715"/>
    </source>
</evidence>
<dbReference type="NCBIfam" id="TIGR01782">
    <property type="entry name" value="TonB-Xanth-Caul"/>
    <property type="match status" value="1"/>
</dbReference>
<dbReference type="CDD" id="cd01347">
    <property type="entry name" value="ligand_gated_channel"/>
    <property type="match status" value="1"/>
</dbReference>
<evidence type="ECO:0000256" key="7">
    <source>
        <dbReference type="ARBA" id="ARBA00023237"/>
    </source>
</evidence>
<keyword evidence="6 8" id="KW-0472">Membrane</keyword>
<keyword evidence="2 8" id="KW-0813">Transport</keyword>
<evidence type="ECO:0000256" key="3">
    <source>
        <dbReference type="ARBA" id="ARBA00022452"/>
    </source>
</evidence>
<evidence type="ECO:0000256" key="6">
    <source>
        <dbReference type="ARBA" id="ARBA00023136"/>
    </source>
</evidence>
<dbReference type="EMBL" id="NOXU01000027">
    <property type="protein sequence ID" value="OYQ34884.1"/>
    <property type="molecule type" value="Genomic_DNA"/>
</dbReference>
<dbReference type="PANTHER" id="PTHR40980:SF3">
    <property type="entry name" value="TONB-DEPENDENT RECEPTOR-LIKE BETA-BARREL DOMAIN-CONTAINING PROTEIN"/>
    <property type="match status" value="1"/>
</dbReference>
<accession>A0A255Z1T2</accession>
<dbReference type="PANTHER" id="PTHR40980">
    <property type="entry name" value="PLUG DOMAIN-CONTAINING PROTEIN"/>
    <property type="match status" value="1"/>
</dbReference>
<feature type="domain" description="TonB-dependent receptor plug" evidence="12">
    <location>
        <begin position="55"/>
        <end position="165"/>
    </location>
</feature>
<sequence length="871" mass="94877">MQFKKMLMRGTASAMAIMAIAATAQAQSAPAADGTLEEIVVTGIRASLVQSINTKRNADAIVDAISAEDIGKFPDKNVAESLSHLPGVQVDRDFGEGERVAIRGTDPALNRTLLNGQTVASTDWFILDAPGRTFNYSMLAPEVVGQLEVYKSPEARIDEGSIGGTVILHTRRPLDLDPLTLNASVEYAYNDRSDDGAPNASGLISWANEASTFGVLASVTHQVQDIRRDGFESLGYPTVTLPNGTKAIMPNVINAALFQQKRERTGGTLAIQAKPSDNLEINATGLYVKGTYDNLNQSRYYFNNFRGAPNNAVVRNGVVVGGSYTNAGTPTAGLMLLDAIARESTIETYATDLKADYTGDGFKASVQGGYTKSTGGTKQQYFGEFEQLTGYSFDISGTNGLASVTPQIASTSNAGTTLGFAQLRQQPTADEETYAQADFTRDVEWGLLNAVKFGIKYRTHETSQDAKLRRVNGAATPVDGFVGGTTPSGYMSGIDVNAAMKNWNTISADKLKTWFLGRPASGYVDAAYFDFLPAQFSVSEDIWSGYTQLGFETEGFRGNVGVRYVHTDQTSEGRRDRLGGQFGPPIVPASQIQPIKLDKSYDDFLPSINLTFDLDPKTVLRLSGSRVMARANYADLSTFLETNNTLRTANGGNPNLDPYRANNFDASFEYYLDKVSLVSATLFYKDIGSYIYRATSTEMLINTDTNPLTNPGGTTVPQAFEVSRPRNGGSAEIKGLELAYRGDIYENFGIEASYTFADSETADASVALPFSSKHSFSLTPYYEDELFSARVTYSYRSKYFREVNRATSVINDSYNQLDASLTVNVTEQVALTAQAQNLLDETQYQYVGNRDVPFAAYKNGRRFFGGVRFSY</sequence>
<dbReference type="InterPro" id="IPR012910">
    <property type="entry name" value="Plug_dom"/>
</dbReference>
<evidence type="ECO:0000313" key="14">
    <source>
        <dbReference type="Proteomes" id="UP000216998"/>
    </source>
</evidence>
<keyword evidence="7 8" id="KW-0998">Cell outer membrane</keyword>
<dbReference type="GO" id="GO:0009279">
    <property type="term" value="C:cell outer membrane"/>
    <property type="evidence" value="ECO:0007669"/>
    <property type="project" value="UniProtKB-SubCell"/>
</dbReference>
<dbReference type="PROSITE" id="PS52016">
    <property type="entry name" value="TONB_DEPENDENT_REC_3"/>
    <property type="match status" value="1"/>
</dbReference>
<feature type="domain" description="TonB-dependent receptor-like beta-barrel" evidence="11">
    <location>
        <begin position="362"/>
        <end position="838"/>
    </location>
</feature>
<dbReference type="RefSeq" id="WP_094456167.1">
    <property type="nucleotide sequence ID" value="NZ_NOXU01000027.1"/>
</dbReference>
<dbReference type="Pfam" id="PF00593">
    <property type="entry name" value="TonB_dep_Rec_b-barrel"/>
    <property type="match status" value="1"/>
</dbReference>
<dbReference type="InterPro" id="IPR039426">
    <property type="entry name" value="TonB-dep_rcpt-like"/>
</dbReference>
<keyword evidence="14" id="KW-1185">Reference proteome</keyword>
<dbReference type="Pfam" id="PF07715">
    <property type="entry name" value="Plug"/>
    <property type="match status" value="1"/>
</dbReference>
<evidence type="ECO:0000256" key="2">
    <source>
        <dbReference type="ARBA" id="ARBA00022448"/>
    </source>
</evidence>
<evidence type="ECO:0000256" key="8">
    <source>
        <dbReference type="PROSITE-ProRule" id="PRU01360"/>
    </source>
</evidence>
<comment type="caution">
    <text evidence="13">The sequence shown here is derived from an EMBL/GenBank/DDBJ whole genome shotgun (WGS) entry which is preliminary data.</text>
</comment>
<evidence type="ECO:0000256" key="4">
    <source>
        <dbReference type="ARBA" id="ARBA00022692"/>
    </source>
</evidence>
<dbReference type="InterPro" id="IPR037066">
    <property type="entry name" value="Plug_dom_sf"/>
</dbReference>
<dbReference type="InterPro" id="IPR010104">
    <property type="entry name" value="TonB_rcpt_bac"/>
</dbReference>
<dbReference type="AlphaFoldDB" id="A0A255Z1T2"/>